<keyword evidence="7 10" id="KW-0456">Lyase</keyword>
<dbReference type="PROSITE" id="PS00781">
    <property type="entry name" value="PEPCASE_1"/>
    <property type="match status" value="1"/>
</dbReference>
<keyword evidence="13" id="KW-0808">Transferase</keyword>
<evidence type="ECO:0000256" key="6">
    <source>
        <dbReference type="ARBA" id="ARBA00022842"/>
    </source>
</evidence>
<feature type="active site" evidence="10 12">
    <location>
        <position position="590"/>
    </location>
</feature>
<dbReference type="InterPro" id="IPR018129">
    <property type="entry name" value="PEP_COase_Lys_AS"/>
</dbReference>
<dbReference type="EMBL" id="ACYS02000020">
    <property type="protein sequence ID" value="EGJ69337.1"/>
    <property type="molecule type" value="Genomic_DNA"/>
</dbReference>
<dbReference type="PANTHER" id="PTHR30523:SF6">
    <property type="entry name" value="PHOSPHOENOLPYRUVATE CARBOXYLASE"/>
    <property type="match status" value="1"/>
</dbReference>
<keyword evidence="13" id="KW-0418">Kinase</keyword>
<dbReference type="InterPro" id="IPR022805">
    <property type="entry name" value="PEP_COase_bac/pln-type"/>
</dbReference>
<dbReference type="GO" id="GO:0006099">
    <property type="term" value="P:tricarboxylic acid cycle"/>
    <property type="evidence" value="ECO:0007669"/>
    <property type="project" value="InterPro"/>
</dbReference>
<name>A0A828SX46_ACIBA</name>
<accession>A0A828SX46</accession>
<evidence type="ECO:0000256" key="8">
    <source>
        <dbReference type="ARBA" id="ARBA00023300"/>
    </source>
</evidence>
<proteinExistence type="inferred from homology"/>
<dbReference type="GO" id="GO:0015977">
    <property type="term" value="P:carbon fixation"/>
    <property type="evidence" value="ECO:0007669"/>
    <property type="project" value="UniProtKB-UniRule"/>
</dbReference>
<dbReference type="GO" id="GO:0008964">
    <property type="term" value="F:phosphoenolpyruvate carboxylase activity"/>
    <property type="evidence" value="ECO:0007669"/>
    <property type="project" value="UniProtKB-UniRule"/>
</dbReference>
<evidence type="ECO:0000256" key="9">
    <source>
        <dbReference type="ARBA" id="ARBA00048995"/>
    </source>
</evidence>
<feature type="active site" evidence="10 11">
    <location>
        <position position="177"/>
    </location>
</feature>
<keyword evidence="6 10" id="KW-0460">Magnesium</keyword>
<dbReference type="Proteomes" id="UP000003204">
    <property type="component" value="Unassembled WGS sequence"/>
</dbReference>
<comment type="cofactor">
    <cofactor evidence="1 10">
        <name>Mg(2+)</name>
        <dbReference type="ChEBI" id="CHEBI:18420"/>
    </cofactor>
</comment>
<dbReference type="InterPro" id="IPR033129">
    <property type="entry name" value="PEPCASE_His_AS"/>
</dbReference>
<dbReference type="GO" id="GO:0006107">
    <property type="term" value="P:oxaloacetate metabolic process"/>
    <property type="evidence" value="ECO:0007669"/>
    <property type="project" value="UniProtKB-UniRule"/>
</dbReference>
<gene>
    <name evidence="10" type="primary">ppc</name>
    <name evidence="13" type="ORF">HMPREF0022_00960</name>
</gene>
<comment type="function">
    <text evidence="2 10">Forms oxaloacetate, a four-carbon dicarboxylic acid source for the tricarboxylic acid cycle.</text>
</comment>
<comment type="catalytic activity">
    <reaction evidence="9 10">
        <text>oxaloacetate + phosphate = phosphoenolpyruvate + hydrogencarbonate</text>
        <dbReference type="Rhea" id="RHEA:28370"/>
        <dbReference type="ChEBI" id="CHEBI:16452"/>
        <dbReference type="ChEBI" id="CHEBI:17544"/>
        <dbReference type="ChEBI" id="CHEBI:43474"/>
        <dbReference type="ChEBI" id="CHEBI:58702"/>
        <dbReference type="EC" id="4.1.1.31"/>
    </reaction>
</comment>
<dbReference type="GO" id="GO:0000287">
    <property type="term" value="F:magnesium ion binding"/>
    <property type="evidence" value="ECO:0007669"/>
    <property type="project" value="UniProtKB-UniRule"/>
</dbReference>
<dbReference type="PRINTS" id="PR00150">
    <property type="entry name" value="PEPCARBXLASE"/>
</dbReference>
<comment type="caution">
    <text evidence="13">The sequence shown here is derived from an EMBL/GenBank/DDBJ whole genome shotgun (WGS) entry which is preliminary data.</text>
</comment>
<evidence type="ECO:0000256" key="12">
    <source>
        <dbReference type="PROSITE-ProRule" id="PRU10112"/>
    </source>
</evidence>
<evidence type="ECO:0000256" key="11">
    <source>
        <dbReference type="PROSITE-ProRule" id="PRU10111"/>
    </source>
</evidence>
<dbReference type="HAMAP" id="MF_00595">
    <property type="entry name" value="PEPcase_type1"/>
    <property type="match status" value="1"/>
</dbReference>
<evidence type="ECO:0000256" key="2">
    <source>
        <dbReference type="ARBA" id="ARBA00003670"/>
    </source>
</evidence>
<dbReference type="Gene3D" id="1.20.1440.90">
    <property type="entry name" value="Phosphoenolpyruvate/pyruvate domain"/>
    <property type="match status" value="1"/>
</dbReference>
<dbReference type="PROSITE" id="PS00393">
    <property type="entry name" value="PEPCASE_2"/>
    <property type="match status" value="1"/>
</dbReference>
<dbReference type="Pfam" id="PF00311">
    <property type="entry name" value="PEPcase"/>
    <property type="match status" value="1"/>
</dbReference>
<dbReference type="EC" id="4.1.1.31" evidence="4 10"/>
<dbReference type="PANTHER" id="PTHR30523">
    <property type="entry name" value="PHOSPHOENOLPYRUVATE CARBOXYLASE"/>
    <property type="match status" value="1"/>
</dbReference>
<evidence type="ECO:0000256" key="10">
    <source>
        <dbReference type="HAMAP-Rule" id="MF_00595"/>
    </source>
</evidence>
<keyword evidence="13" id="KW-0670">Pyruvate</keyword>
<comment type="similarity">
    <text evidence="3 10">Belongs to the PEPCase type 1 family.</text>
</comment>
<dbReference type="SUPFAM" id="SSF51621">
    <property type="entry name" value="Phosphoenolpyruvate/pyruvate domain"/>
    <property type="match status" value="1"/>
</dbReference>
<dbReference type="GO" id="GO:0016301">
    <property type="term" value="F:kinase activity"/>
    <property type="evidence" value="ECO:0007669"/>
    <property type="project" value="UniProtKB-KW"/>
</dbReference>
<dbReference type="AlphaFoldDB" id="A0A828SX46"/>
<evidence type="ECO:0000313" key="13">
    <source>
        <dbReference type="EMBL" id="EGJ69337.1"/>
    </source>
</evidence>
<evidence type="ECO:0000256" key="7">
    <source>
        <dbReference type="ARBA" id="ARBA00023239"/>
    </source>
</evidence>
<evidence type="ECO:0000256" key="5">
    <source>
        <dbReference type="ARBA" id="ARBA00022419"/>
    </source>
</evidence>
<dbReference type="NCBIfam" id="NF000584">
    <property type="entry name" value="PRK00009.1"/>
    <property type="match status" value="1"/>
</dbReference>
<sequence>MLFFKQKFTFSYAQSLECSLIALYSKRIRTGENSMVQQIDAPLREDVRLLGNLLGETLKQHAGQELFNQIEQIRALAKGARDGQAEAEKQLEQLFLELPDEELLPLTRAFSHFLNFANIAEQYHVVRSRRQAEFDPDANSPNPLVHLFKKFKDKNISTEKLFQQICDLKIELVLTAHPTEVSRRTLIQKYDDINACLSQLDQQKLTPRERQNALANLKQQISSAWQTDEIRQHRPTPVDEAKWGFATIEQTLWNAVPKFIRELNELVQDNCQQNLPLHIAPVRFASWMGGDRDGNPNVTHQITQEVLWLSRWQAADLYLRDIENLRWELSIQSCSEEMVQAIGSPHPEPYREYLRATRERLKATRHWLAQRLQGLEADDSNVIKSKDELLQPLLLCYRSLIDSNLPEIANGQLLDFIYRVNCFGIELLKLDIRQESGRHRQAISAITEYLGLGNFESWTEQARQNFLIQELQSKRPLLPKYINEPEGSLIGHPDVQEVFATMRTLADQPPESLGAYIISMAEYPSDVLAVLLLQKEAGIQHPLRVVPLFETLKDLDGAATTMNTLFNMHWYKQHIQGKHEVMIGYSDSAKDAGFMSANWAQYRAQEELTAIARKHGVQLTLFHGRGGSISRGGAPTQQALFSQPPGSISGAIRVTEQGEMIRFKFGLEGIAMQNLEIYTAATLEATLLPPPEPKAEWRELMNRMTDHSVKVYRQTVRENPHFVKYLRTVTPELELQMLPLGSRPAKRKVSGGIESLRAIPWVFAWTQIRLMLPAWLGTGAAINEVIADQQKATLDEMLQQWPYFQTLIDMLEMVLSKADANIALYYESHLTEDEDLKVLGNQLRQRLKDAVETLLALKDESKLLSDNEVLDQSMQVRKPYLLPLHLLQAELMKRRRDYLAERQAEHTPVDHALMVSIAGIAAGLRNTG</sequence>
<organism evidence="13 14">
    <name type="scientific">Acinetobacter baumannii 6014059</name>
    <dbReference type="NCBI Taxonomy" id="525242"/>
    <lineage>
        <taxon>Bacteria</taxon>
        <taxon>Pseudomonadati</taxon>
        <taxon>Pseudomonadota</taxon>
        <taxon>Gammaproteobacteria</taxon>
        <taxon>Moraxellales</taxon>
        <taxon>Moraxellaceae</taxon>
        <taxon>Acinetobacter</taxon>
        <taxon>Acinetobacter calcoaceticus/baumannii complex</taxon>
    </lineage>
</organism>
<evidence type="ECO:0000256" key="1">
    <source>
        <dbReference type="ARBA" id="ARBA00001946"/>
    </source>
</evidence>
<reference evidence="13 14" key="1">
    <citation type="submission" date="2011-04" db="EMBL/GenBank/DDBJ databases">
        <authorList>
            <person name="Weinstock G."/>
            <person name="Sodergren E."/>
            <person name="Clifton S."/>
            <person name="Fulton L."/>
            <person name="Fulton B."/>
            <person name="Courtney L."/>
            <person name="Fronick C."/>
            <person name="Harrison M."/>
            <person name="Strong C."/>
            <person name="Farmer C."/>
            <person name="Delahaunty K."/>
            <person name="Markovic C."/>
            <person name="Hall O."/>
            <person name="Minx P."/>
            <person name="Tomlinson C."/>
            <person name="Mitreva M."/>
            <person name="Hou S."/>
            <person name="Chen J."/>
            <person name="Wollam A."/>
            <person name="Pepin K.H."/>
            <person name="Johnson M."/>
            <person name="Bhonagiri V."/>
            <person name="Zhang X."/>
            <person name="Suruliraj S."/>
            <person name="Warren W."/>
            <person name="Chinwalla A."/>
            <person name="Mardis E.R."/>
            <person name="Wilson R.K."/>
        </authorList>
    </citation>
    <scope>NUCLEOTIDE SEQUENCE [LARGE SCALE GENOMIC DNA]</scope>
    <source>
        <strain evidence="13 14">6014059</strain>
    </source>
</reference>
<dbReference type="GO" id="GO:0005829">
    <property type="term" value="C:cytosol"/>
    <property type="evidence" value="ECO:0007669"/>
    <property type="project" value="TreeGrafter"/>
</dbReference>
<keyword evidence="8 10" id="KW-0120">Carbon dioxide fixation</keyword>
<dbReference type="InterPro" id="IPR015813">
    <property type="entry name" value="Pyrv/PenolPyrv_kinase-like_dom"/>
</dbReference>
<comment type="subunit">
    <text evidence="10">Homotetramer.</text>
</comment>
<evidence type="ECO:0000256" key="3">
    <source>
        <dbReference type="ARBA" id="ARBA00008346"/>
    </source>
</evidence>
<evidence type="ECO:0000256" key="4">
    <source>
        <dbReference type="ARBA" id="ARBA00012305"/>
    </source>
</evidence>
<evidence type="ECO:0000313" key="14">
    <source>
        <dbReference type="Proteomes" id="UP000003204"/>
    </source>
</evidence>
<dbReference type="InterPro" id="IPR021135">
    <property type="entry name" value="PEP_COase"/>
</dbReference>
<protein>
    <recommendedName>
        <fullName evidence="5 10">Phosphoenolpyruvate carboxylase</fullName>
        <shortName evidence="10">PEPC</shortName>
        <shortName evidence="10">PEPCase</shortName>
        <ecNumber evidence="4 10">4.1.1.31</ecNumber>
    </recommendedName>
</protein>